<evidence type="ECO:0000256" key="4">
    <source>
        <dbReference type="ARBA" id="ARBA00022525"/>
    </source>
</evidence>
<evidence type="ECO:0000256" key="6">
    <source>
        <dbReference type="SAM" id="Phobius"/>
    </source>
</evidence>
<protein>
    <recommendedName>
        <fullName evidence="3">Phospholipase D</fullName>
    </recommendedName>
    <alternativeName>
        <fullName evidence="5">Choline phosphatase</fullName>
    </alternativeName>
</protein>
<keyword evidence="6" id="KW-0812">Transmembrane</keyword>
<accession>A0ABY7SHE1</accession>
<evidence type="ECO:0000256" key="2">
    <source>
        <dbReference type="ARBA" id="ARBA00004613"/>
    </source>
</evidence>
<keyword evidence="6" id="KW-0472">Membrane</keyword>
<evidence type="ECO:0000313" key="8">
    <source>
        <dbReference type="EMBL" id="WCR06309.1"/>
    </source>
</evidence>
<feature type="transmembrane region" description="Helical" evidence="6">
    <location>
        <begin position="6"/>
        <end position="25"/>
    </location>
</feature>
<sequence length="512" mass="55819">MKFLQWFLGIVVILGVCWVAGRMIFPVPSTEGRAPELAIPFDPDTPLGVGAAQAQAAHPGKSGVMPLGEPVPAFTSRVYLAQGAQSSLDVMYYIWHDDLSGLLLLEALRDAANRGVRVRLLLDDNGIGGLDPILAAMNQLPNFSVRLFNPSTIRSPKMAGYALTPIRINRRMHNKAFIADSAAAIVGGRNIGDEYFALGDVPAYLDLDVLGVGKVVSDTSRIFDSYWNSQPVIALEQVIKGPGDMALFDEKLAKAKAEPDAETLAADAQSPTEWMRDAGARLEWTDVQVVADDPIKGTGGARRQDLMISQLGSILGEVTQNVDLISAYFVPGKQGTAYFADLARKGHRVEILTNSWEATDVPTVHAGYIKYRRELLEAGVTLLELRQVDGQPQGRDELGPIGSNGASLHAKTFSIDDRRVFIGSFNFDPRSARLNCEMGFLIDSPALAQSGRGTLQDLARRSYQPKLDGKDMVWQVVDADGSISMVDREPGLGTWDRIMVYVLNVLPIEWLL</sequence>
<evidence type="ECO:0000256" key="1">
    <source>
        <dbReference type="ARBA" id="ARBA00003145"/>
    </source>
</evidence>
<dbReference type="Pfam" id="PF13091">
    <property type="entry name" value="PLDc_2"/>
    <property type="match status" value="2"/>
</dbReference>
<feature type="domain" description="PLD phosphodiesterase" evidence="7">
    <location>
        <begin position="404"/>
        <end position="431"/>
    </location>
</feature>
<proteinExistence type="predicted"/>
<dbReference type="InterPro" id="IPR001736">
    <property type="entry name" value="PLipase_D/transphosphatidylase"/>
</dbReference>
<dbReference type="RefSeq" id="WP_271884020.1">
    <property type="nucleotide sequence ID" value="NZ_CP067136.1"/>
</dbReference>
<dbReference type="PROSITE" id="PS50035">
    <property type="entry name" value="PLD"/>
    <property type="match status" value="2"/>
</dbReference>
<evidence type="ECO:0000256" key="3">
    <source>
        <dbReference type="ARBA" id="ARBA00018392"/>
    </source>
</evidence>
<evidence type="ECO:0000259" key="7">
    <source>
        <dbReference type="PROSITE" id="PS50035"/>
    </source>
</evidence>
<dbReference type="InterPro" id="IPR025202">
    <property type="entry name" value="PLD-like_dom"/>
</dbReference>
<name>A0ABY7SHE1_9RHOB</name>
<dbReference type="SUPFAM" id="SSF56024">
    <property type="entry name" value="Phospholipase D/nuclease"/>
    <property type="match status" value="2"/>
</dbReference>
<dbReference type="Proteomes" id="UP001219349">
    <property type="component" value="Chromosome"/>
</dbReference>
<dbReference type="PANTHER" id="PTHR21248:SF12">
    <property type="entry name" value="CARDIOLIPIN SYNTHASE C"/>
    <property type="match status" value="1"/>
</dbReference>
<keyword evidence="6" id="KW-1133">Transmembrane helix</keyword>
<comment type="subcellular location">
    <subcellularLocation>
        <location evidence="2">Secreted</location>
    </subcellularLocation>
</comment>
<dbReference type="PANTHER" id="PTHR21248">
    <property type="entry name" value="CARDIOLIPIN SYNTHASE"/>
    <property type="match status" value="1"/>
</dbReference>
<feature type="domain" description="PLD phosphodiesterase" evidence="7">
    <location>
        <begin position="168"/>
        <end position="195"/>
    </location>
</feature>
<gene>
    <name evidence="8" type="ORF">JHX87_12485</name>
</gene>
<dbReference type="CDD" id="cd09113">
    <property type="entry name" value="PLDc_ymdC_like_2"/>
    <property type="match status" value="1"/>
</dbReference>
<dbReference type="SMART" id="SM00155">
    <property type="entry name" value="PLDc"/>
    <property type="match status" value="2"/>
</dbReference>
<keyword evidence="9" id="KW-1185">Reference proteome</keyword>
<dbReference type="EMBL" id="CP067136">
    <property type="protein sequence ID" value="WCR06309.1"/>
    <property type="molecule type" value="Genomic_DNA"/>
</dbReference>
<evidence type="ECO:0000256" key="5">
    <source>
        <dbReference type="ARBA" id="ARBA00029594"/>
    </source>
</evidence>
<evidence type="ECO:0000313" key="9">
    <source>
        <dbReference type="Proteomes" id="UP001219349"/>
    </source>
</evidence>
<reference evidence="8 9" key="1">
    <citation type="submission" date="2021-01" db="EMBL/GenBank/DDBJ databases">
        <title>Biogeographic distribution of Paracoccus.</title>
        <authorList>
            <person name="Hollensteiner J."/>
            <person name="Leineberger J."/>
            <person name="Brinkhoff T."/>
            <person name="Daniel R."/>
        </authorList>
    </citation>
    <scope>NUCLEOTIDE SEQUENCE [LARGE SCALE GENOMIC DNA]</scope>
    <source>
        <strain evidence="8 9">KCTC 22803</strain>
    </source>
</reference>
<comment type="function">
    <text evidence="1">Could be a virulence factor.</text>
</comment>
<keyword evidence="4" id="KW-0964">Secreted</keyword>
<organism evidence="8 9">
    <name type="scientific">Paracoccus fistulariae</name>
    <dbReference type="NCBI Taxonomy" id="658446"/>
    <lineage>
        <taxon>Bacteria</taxon>
        <taxon>Pseudomonadati</taxon>
        <taxon>Pseudomonadota</taxon>
        <taxon>Alphaproteobacteria</taxon>
        <taxon>Rhodobacterales</taxon>
        <taxon>Paracoccaceae</taxon>
        <taxon>Paracoccus</taxon>
    </lineage>
</organism>
<dbReference type="Gene3D" id="3.30.870.10">
    <property type="entry name" value="Endonuclease Chain A"/>
    <property type="match status" value="2"/>
</dbReference>
<dbReference type="CDD" id="cd09111">
    <property type="entry name" value="PLDc_ymdC_like_1"/>
    <property type="match status" value="1"/>
</dbReference>